<comment type="caution">
    <text evidence="10">Lacks conserved residue(s) required for the propagation of feature annotation.</text>
</comment>
<keyword evidence="4 10" id="KW-0808">Transferase</keyword>
<dbReference type="HOGENOM" id="CLU_032616_0_1_7"/>
<feature type="region of interest" description="Interaction with substrate tRNA" evidence="10">
    <location>
        <begin position="66"/>
        <end position="69"/>
    </location>
</feature>
<dbReference type="InterPro" id="IPR039657">
    <property type="entry name" value="Dimethylallyltransferase"/>
</dbReference>
<dbReference type="OrthoDB" id="9776390at2"/>
<dbReference type="PANTHER" id="PTHR11088">
    <property type="entry name" value="TRNA DIMETHYLALLYLTRANSFERASE"/>
    <property type="match status" value="1"/>
</dbReference>
<evidence type="ECO:0000256" key="12">
    <source>
        <dbReference type="RuleBase" id="RU003784"/>
    </source>
</evidence>
<dbReference type="PANTHER" id="PTHR11088:SF60">
    <property type="entry name" value="TRNA DIMETHYLALLYLTRANSFERASE"/>
    <property type="match status" value="1"/>
</dbReference>
<dbReference type="GO" id="GO:0006400">
    <property type="term" value="P:tRNA modification"/>
    <property type="evidence" value="ECO:0007669"/>
    <property type="project" value="TreeGrafter"/>
</dbReference>
<comment type="cofactor">
    <cofactor evidence="1 10">
        <name>Mg(2+)</name>
        <dbReference type="ChEBI" id="CHEBI:18420"/>
    </cofactor>
</comment>
<reference evidence="15" key="2">
    <citation type="submission" date="2011-03" db="EMBL/GenBank/DDBJ databases">
        <title>The complete genome of Desulfobacca acetoxidans DSM 11109.</title>
        <authorList>
            <consortium name="US DOE Joint Genome Institute (JGI-PGF)"/>
            <person name="Lucas S."/>
            <person name="Copeland A."/>
            <person name="Lapidus A."/>
            <person name="Bruce D."/>
            <person name="Goodwin L."/>
            <person name="Pitluck S."/>
            <person name="Peters L."/>
            <person name="Kyrpides N."/>
            <person name="Mavromatis K."/>
            <person name="Ivanova N."/>
            <person name="Ovchinnikova G."/>
            <person name="Teshima H."/>
            <person name="Detter J.C."/>
            <person name="Han C."/>
            <person name="Land M."/>
            <person name="Hauser L."/>
            <person name="Markowitz V."/>
            <person name="Cheng J.-F."/>
            <person name="Hugenholtz P."/>
            <person name="Woyke T."/>
            <person name="Wu D."/>
            <person name="Spring S."/>
            <person name="Schueler E."/>
            <person name="Brambilla E."/>
            <person name="Klenk H.-P."/>
            <person name="Eisen J.A."/>
        </authorList>
    </citation>
    <scope>NUCLEOTIDE SEQUENCE [LARGE SCALE GENOMIC DNA]</scope>
    <source>
        <strain evidence="15">ATCC 700848 / DSM 11109 / ASRB2</strain>
    </source>
</reference>
<proteinExistence type="inferred from homology"/>
<evidence type="ECO:0000256" key="5">
    <source>
        <dbReference type="ARBA" id="ARBA00022694"/>
    </source>
</evidence>
<dbReference type="HAMAP" id="MF_00185">
    <property type="entry name" value="IPP_trans"/>
    <property type="match status" value="1"/>
</dbReference>
<dbReference type="EC" id="2.5.1.75" evidence="10"/>
<keyword evidence="7 10" id="KW-0067">ATP-binding</keyword>
<dbReference type="KEGG" id="dao:Desac_1152"/>
<keyword evidence="8 10" id="KW-0460">Magnesium</keyword>
<dbReference type="eggNOG" id="COG0324">
    <property type="taxonomic scope" value="Bacteria"/>
</dbReference>
<evidence type="ECO:0000313" key="15">
    <source>
        <dbReference type="Proteomes" id="UP000000483"/>
    </source>
</evidence>
<organism evidence="14 15">
    <name type="scientific">Desulfobacca acetoxidans (strain ATCC 700848 / DSM 11109 / ASRB2)</name>
    <dbReference type="NCBI Taxonomy" id="880072"/>
    <lineage>
        <taxon>Bacteria</taxon>
        <taxon>Pseudomonadati</taxon>
        <taxon>Thermodesulfobacteriota</taxon>
        <taxon>Desulfobaccia</taxon>
        <taxon>Desulfobaccales</taxon>
        <taxon>Desulfobaccaceae</taxon>
        <taxon>Desulfobacca</taxon>
    </lineage>
</organism>
<comment type="function">
    <text evidence="2 10 12">Catalyzes the transfer of a dimethylallyl group onto the adenine at position 37 in tRNAs that read codons beginning with uridine, leading to the formation of N6-(dimethylallyl)adenosine (i(6)A).</text>
</comment>
<sequence>MTIIPKQDFCKSCKNGEGFSIQLIPESADATPFLPVAVITGPTAVGKTALALQVAQELGAEIVSADSLQVYRELDIGSAKPTQEERALTPHHLIDVVFPDEDFDAAAYCRRGRRVLAELHARRVPPLVVGGTGLYIRALLYGIFNDGVQDKTIRQHLQEELAIQGLPVLYDRLRLLDPETAQRLHPHDAFRIQRALEVIAATGQKMSELRQRHRFANNPYRVLKIALVRPREELYARIDCRVEAMLASGLVAEVQDLLKRYSPRLKSLQSLGYRHIGGFLQGYLSWEEAVAQLKRDTRRYAKRQLTWLRSEPDIHLLEPSQISAALKRLDLFFGSWSCC</sequence>
<dbReference type="Proteomes" id="UP000000483">
    <property type="component" value="Chromosome"/>
</dbReference>
<comment type="catalytic activity">
    <reaction evidence="9 10 11">
        <text>adenosine(37) in tRNA + dimethylallyl diphosphate = N(6)-dimethylallyladenosine(37) in tRNA + diphosphate</text>
        <dbReference type="Rhea" id="RHEA:26482"/>
        <dbReference type="Rhea" id="RHEA-COMP:10162"/>
        <dbReference type="Rhea" id="RHEA-COMP:10375"/>
        <dbReference type="ChEBI" id="CHEBI:33019"/>
        <dbReference type="ChEBI" id="CHEBI:57623"/>
        <dbReference type="ChEBI" id="CHEBI:74411"/>
        <dbReference type="ChEBI" id="CHEBI:74415"/>
        <dbReference type="EC" id="2.5.1.75"/>
    </reaction>
</comment>
<accession>F2NCF1</accession>
<evidence type="ECO:0000256" key="13">
    <source>
        <dbReference type="RuleBase" id="RU003785"/>
    </source>
</evidence>
<dbReference type="AlphaFoldDB" id="F2NCF1"/>
<name>F2NCF1_DESAR</name>
<keyword evidence="6 10" id="KW-0547">Nucleotide-binding</keyword>
<evidence type="ECO:0000256" key="10">
    <source>
        <dbReference type="HAMAP-Rule" id="MF_00185"/>
    </source>
</evidence>
<feature type="site" description="Interaction with substrate tRNA" evidence="10">
    <location>
        <position position="154"/>
    </location>
</feature>
<dbReference type="InterPro" id="IPR018022">
    <property type="entry name" value="IPT"/>
</dbReference>
<keyword evidence="5 10" id="KW-0819">tRNA processing</keyword>
<dbReference type="Pfam" id="PF01715">
    <property type="entry name" value="IPPT"/>
    <property type="match status" value="1"/>
</dbReference>
<feature type="site" description="Interaction with substrate tRNA" evidence="10">
    <location>
        <position position="132"/>
    </location>
</feature>
<comment type="similarity">
    <text evidence="3 10 13">Belongs to the IPP transferase family.</text>
</comment>
<reference evidence="14 15" key="1">
    <citation type="journal article" date="2011" name="Stand. Genomic Sci.">
        <title>Complete genome sequence of the acetate-degrading sulfate reducer Desulfobacca acetoxidans type strain (ASRB2).</title>
        <authorList>
            <person name="Goker M."/>
            <person name="Teshima H."/>
            <person name="Lapidus A."/>
            <person name="Nolan M."/>
            <person name="Lucas S."/>
            <person name="Hammon N."/>
            <person name="Deshpande S."/>
            <person name="Cheng J.F."/>
            <person name="Tapia R."/>
            <person name="Han C."/>
            <person name="Goodwin L."/>
            <person name="Pitluck S."/>
            <person name="Huntemann M."/>
            <person name="Liolios K."/>
            <person name="Ivanova N."/>
            <person name="Pagani I."/>
            <person name="Mavromatis K."/>
            <person name="Ovchinikova G."/>
            <person name="Pati A."/>
            <person name="Chen A."/>
            <person name="Palaniappan K."/>
            <person name="Land M."/>
            <person name="Hauser L."/>
            <person name="Brambilla E.M."/>
            <person name="Rohde M."/>
            <person name="Spring S."/>
            <person name="Detter J.C."/>
            <person name="Woyke T."/>
            <person name="Bristow J."/>
            <person name="Eisen J.A."/>
            <person name="Markowitz V."/>
            <person name="Hugenholtz P."/>
            <person name="Kyrpides N.C."/>
            <person name="Klenk H.P."/>
        </authorList>
    </citation>
    <scope>NUCLEOTIDE SEQUENCE [LARGE SCALE GENOMIC DNA]</scope>
    <source>
        <strain evidence="15">ATCC 700848 / DSM 11109 / ASRB2</strain>
    </source>
</reference>
<evidence type="ECO:0000256" key="4">
    <source>
        <dbReference type="ARBA" id="ARBA00022679"/>
    </source>
</evidence>
<evidence type="ECO:0000256" key="2">
    <source>
        <dbReference type="ARBA" id="ARBA00003213"/>
    </source>
</evidence>
<feature type="binding site" evidence="10">
    <location>
        <begin position="41"/>
        <end position="48"/>
    </location>
    <ligand>
        <name>ATP</name>
        <dbReference type="ChEBI" id="CHEBI:30616"/>
    </ligand>
</feature>
<evidence type="ECO:0000256" key="6">
    <source>
        <dbReference type="ARBA" id="ARBA00022741"/>
    </source>
</evidence>
<feature type="binding site" evidence="10">
    <location>
        <begin position="43"/>
        <end position="48"/>
    </location>
    <ligand>
        <name>substrate</name>
    </ligand>
</feature>
<dbReference type="EMBL" id="CP002629">
    <property type="protein sequence ID" value="AEB09015.1"/>
    <property type="molecule type" value="Genomic_DNA"/>
</dbReference>
<dbReference type="STRING" id="880072.Desac_1152"/>
<gene>
    <name evidence="10" type="primary">miaA</name>
    <name evidence="14" type="ordered locus">Desac_1152</name>
</gene>
<dbReference type="NCBIfam" id="TIGR00174">
    <property type="entry name" value="miaA"/>
    <property type="match status" value="1"/>
</dbReference>
<evidence type="ECO:0000313" key="14">
    <source>
        <dbReference type="EMBL" id="AEB09015.1"/>
    </source>
</evidence>
<evidence type="ECO:0000256" key="9">
    <source>
        <dbReference type="ARBA" id="ARBA00049563"/>
    </source>
</evidence>
<comment type="subunit">
    <text evidence="10">Monomer.</text>
</comment>
<evidence type="ECO:0000256" key="11">
    <source>
        <dbReference type="RuleBase" id="RU003783"/>
    </source>
</evidence>
<evidence type="ECO:0000256" key="8">
    <source>
        <dbReference type="ARBA" id="ARBA00022842"/>
    </source>
</evidence>
<protein>
    <recommendedName>
        <fullName evidence="10">tRNA dimethylallyltransferase</fullName>
        <ecNumber evidence="10">2.5.1.75</ecNumber>
    </recommendedName>
    <alternativeName>
        <fullName evidence="10">Dimethylallyl diphosphate:tRNA dimethylallyltransferase</fullName>
        <shortName evidence="10">DMAPP:tRNA dimethylallyltransferase</shortName>
        <shortName evidence="10">DMATase</shortName>
    </alternativeName>
    <alternativeName>
        <fullName evidence="10">Isopentenyl-diphosphate:tRNA isopentenyltransferase</fullName>
        <shortName evidence="10">IPP transferase</shortName>
        <shortName evidence="10">IPPT</shortName>
        <shortName evidence="10">IPTase</shortName>
    </alternativeName>
</protein>
<dbReference type="GO" id="GO:0005524">
    <property type="term" value="F:ATP binding"/>
    <property type="evidence" value="ECO:0007669"/>
    <property type="project" value="UniProtKB-UniRule"/>
</dbReference>
<dbReference type="Gene3D" id="3.40.50.300">
    <property type="entry name" value="P-loop containing nucleotide triphosphate hydrolases"/>
    <property type="match status" value="1"/>
</dbReference>
<evidence type="ECO:0000256" key="3">
    <source>
        <dbReference type="ARBA" id="ARBA00005842"/>
    </source>
</evidence>
<evidence type="ECO:0000256" key="1">
    <source>
        <dbReference type="ARBA" id="ARBA00001946"/>
    </source>
</evidence>
<dbReference type="InterPro" id="IPR027417">
    <property type="entry name" value="P-loop_NTPase"/>
</dbReference>
<dbReference type="SUPFAM" id="SSF52540">
    <property type="entry name" value="P-loop containing nucleoside triphosphate hydrolases"/>
    <property type="match status" value="2"/>
</dbReference>
<keyword evidence="15" id="KW-1185">Reference proteome</keyword>
<dbReference type="GO" id="GO:0052381">
    <property type="term" value="F:tRNA dimethylallyltransferase activity"/>
    <property type="evidence" value="ECO:0007669"/>
    <property type="project" value="UniProtKB-UniRule"/>
</dbReference>
<dbReference type="Gene3D" id="1.10.20.140">
    <property type="match status" value="1"/>
</dbReference>
<evidence type="ECO:0000256" key="7">
    <source>
        <dbReference type="ARBA" id="ARBA00022840"/>
    </source>
</evidence>